<evidence type="ECO:0000313" key="1">
    <source>
        <dbReference type="Proteomes" id="UP000492821"/>
    </source>
</evidence>
<proteinExistence type="predicted"/>
<reference evidence="1" key="1">
    <citation type="journal article" date="2013" name="Genetics">
        <title>The draft genome and transcriptome of Panagrellus redivivus are shaped by the harsh demands of a free-living lifestyle.</title>
        <authorList>
            <person name="Srinivasan J."/>
            <person name="Dillman A.R."/>
            <person name="Macchietto M.G."/>
            <person name="Heikkinen L."/>
            <person name="Lakso M."/>
            <person name="Fracchia K.M."/>
            <person name="Antoshechkin I."/>
            <person name="Mortazavi A."/>
            <person name="Wong G."/>
            <person name="Sternberg P.W."/>
        </authorList>
    </citation>
    <scope>NUCLEOTIDE SEQUENCE [LARGE SCALE GENOMIC DNA]</scope>
    <source>
        <strain evidence="1">MT8872</strain>
    </source>
</reference>
<dbReference type="AlphaFoldDB" id="A0A7E4VU27"/>
<protein>
    <submittedName>
        <fullName evidence="2">Protein kinase domain-containing protein</fullName>
    </submittedName>
</protein>
<evidence type="ECO:0000313" key="2">
    <source>
        <dbReference type="WBParaSite" id="Pan_g3391.t1"/>
    </source>
</evidence>
<sequence length="147" mass="16533">MMPVLYTRRTSAPILDGTPTCPRAFSDTKLLHWCNIGSGSYAISPILVDFRFRADIAPPRPGHVWPYYLGTVGLLNIERIAAAHVYVYPAKQPRWHLCSSLMGHSRSRRLKHTSNLETQQATLALLVSPFRGSPRWTYMNIVPSSLA</sequence>
<accession>A0A7E4VU27</accession>
<keyword evidence="1" id="KW-1185">Reference proteome</keyword>
<dbReference type="WBParaSite" id="Pan_g3391.t1">
    <property type="protein sequence ID" value="Pan_g3391.t1"/>
    <property type="gene ID" value="Pan_g3391"/>
</dbReference>
<reference evidence="2" key="2">
    <citation type="submission" date="2020-10" db="UniProtKB">
        <authorList>
            <consortium name="WormBaseParasite"/>
        </authorList>
    </citation>
    <scope>IDENTIFICATION</scope>
</reference>
<name>A0A7E4VU27_PANRE</name>
<dbReference type="Proteomes" id="UP000492821">
    <property type="component" value="Unassembled WGS sequence"/>
</dbReference>
<organism evidence="1 2">
    <name type="scientific">Panagrellus redivivus</name>
    <name type="common">Microworm</name>
    <dbReference type="NCBI Taxonomy" id="6233"/>
    <lineage>
        <taxon>Eukaryota</taxon>
        <taxon>Metazoa</taxon>
        <taxon>Ecdysozoa</taxon>
        <taxon>Nematoda</taxon>
        <taxon>Chromadorea</taxon>
        <taxon>Rhabditida</taxon>
        <taxon>Tylenchina</taxon>
        <taxon>Panagrolaimomorpha</taxon>
        <taxon>Panagrolaimoidea</taxon>
        <taxon>Panagrolaimidae</taxon>
        <taxon>Panagrellus</taxon>
    </lineage>
</organism>